<gene>
    <name evidence="1" type="ORF">NEF87_003161</name>
</gene>
<protein>
    <recommendedName>
        <fullName evidence="3">L-2-amino-thiazoline-4-carboxylic acid hydrolase</fullName>
    </recommendedName>
</protein>
<evidence type="ECO:0000313" key="1">
    <source>
        <dbReference type="EMBL" id="UYP46876.1"/>
    </source>
</evidence>
<evidence type="ECO:0000313" key="2">
    <source>
        <dbReference type="Proteomes" id="UP001208689"/>
    </source>
</evidence>
<accession>A0ABY6HWC3</accession>
<keyword evidence="2" id="KW-1185">Reference proteome</keyword>
<proteinExistence type="predicted"/>
<dbReference type="Pfam" id="PF14196">
    <property type="entry name" value="ATC_hydrolase"/>
    <property type="match status" value="1"/>
</dbReference>
<dbReference type="InterPro" id="IPR026002">
    <property type="entry name" value="ATC_hydrolase-like"/>
</dbReference>
<dbReference type="EMBL" id="CP104013">
    <property type="protein sequence ID" value="UYP46876.1"/>
    <property type="molecule type" value="Genomic_DNA"/>
</dbReference>
<name>A0ABY6HWC3_9ARCH</name>
<reference evidence="1" key="1">
    <citation type="submission" date="2022-09" db="EMBL/GenBank/DDBJ databases">
        <title>Actin cytoskeleton and complex cell architecture in an #Asgard archaeon.</title>
        <authorList>
            <person name="Ponce Toledo R.I."/>
            <person name="Schleper C."/>
            <person name="Rodrigues Oliveira T."/>
            <person name="Wollweber F."/>
            <person name="Xu J."/>
            <person name="Rittmann S."/>
            <person name="Klingl A."/>
            <person name="Pilhofer M."/>
        </authorList>
    </citation>
    <scope>NUCLEOTIDE SEQUENCE</scope>
    <source>
        <strain evidence="1">B-35</strain>
    </source>
</reference>
<dbReference type="Proteomes" id="UP001208689">
    <property type="component" value="Chromosome"/>
</dbReference>
<sequence length="168" mass="19567">MEETYNELKERIDQLENWKKSARKSFFQDKIELLQKIKTNLGDAVDDIIDSHVREDNLGFWQNISKNVSTPDVGALVQKLWVEMCAPGGIEYDVTTRGEITQMHVTKCPFADMARELGLEKWGYQFYCMSDYAIVEGFNPKIEFTRTKTLMQGHDCCDHTYQLRKNNV</sequence>
<evidence type="ECO:0008006" key="3">
    <source>
        <dbReference type="Google" id="ProtNLM"/>
    </source>
</evidence>
<organism evidence="1 2">
    <name type="scientific">Candidatus Lokiarchaeum ossiferum</name>
    <dbReference type="NCBI Taxonomy" id="2951803"/>
    <lineage>
        <taxon>Archaea</taxon>
        <taxon>Promethearchaeati</taxon>
        <taxon>Promethearchaeota</taxon>
        <taxon>Promethearchaeia</taxon>
        <taxon>Promethearchaeales</taxon>
        <taxon>Promethearchaeaceae</taxon>
        <taxon>Candidatus Lokiarchaeum</taxon>
    </lineage>
</organism>